<dbReference type="OrthoDB" id="8119704at2759"/>
<proteinExistence type="inferred from homology"/>
<evidence type="ECO:0000313" key="4">
    <source>
        <dbReference type="EMBL" id="ORY86307.1"/>
    </source>
</evidence>
<dbReference type="STRING" id="56484.A0A1Y2FRU4"/>
<comment type="caution">
    <text evidence="4">The sequence shown here is derived from an EMBL/GenBank/DDBJ whole genome shotgun (WGS) entry which is preliminary data.</text>
</comment>
<sequence length="316" mass="35953">MLMSRRGLSLKCSCYRYFSTASSIAPSNTVKLAYKLHLPRIPSDKTDVQSPLIIMHGLFGSKANWQSLAEAFANDLDRSVYCLDARNHGESPHDAVHNYDVMAEDVKGFIQDRKLKDAIVVGHSMGAKTAMILAIRYPELVKLLVPVDNAPIDAMLTSEFPRYVRAMRDIELRGVQKQSEADALLQETEQDLSIRQFLLTNLVKRKQADGSSRLQFRIPIGILAKSLDYMGDFPILPDEARFVKPTCFIRGSKSKYVADETIPLIGRYFPRFQIKDIDAGHWVQAEKPAEFKQVLETFIRDEEEKLGEQRQEEDDR</sequence>
<protein>
    <submittedName>
        <fullName evidence="4">Alpha beta hydrolase fold family</fullName>
    </submittedName>
</protein>
<dbReference type="InterPro" id="IPR000073">
    <property type="entry name" value="AB_hydrolase_1"/>
</dbReference>
<reference evidence="4 5" key="1">
    <citation type="submission" date="2016-07" db="EMBL/GenBank/DDBJ databases">
        <title>Pervasive Adenine N6-methylation of Active Genes in Fungi.</title>
        <authorList>
            <consortium name="DOE Joint Genome Institute"/>
            <person name="Mondo S.J."/>
            <person name="Dannebaum R.O."/>
            <person name="Kuo R.C."/>
            <person name="Labutti K."/>
            <person name="Haridas S."/>
            <person name="Kuo A."/>
            <person name="Salamov A."/>
            <person name="Ahrendt S.R."/>
            <person name="Lipzen A."/>
            <person name="Sullivan W."/>
            <person name="Andreopoulos W.B."/>
            <person name="Clum A."/>
            <person name="Lindquist E."/>
            <person name="Daum C."/>
            <person name="Ramamoorthy G.K."/>
            <person name="Gryganskyi A."/>
            <person name="Culley D."/>
            <person name="Magnuson J.K."/>
            <person name="James T.Y."/>
            <person name="O'Malley M.A."/>
            <person name="Stajich J.E."/>
            <person name="Spatafora J.W."/>
            <person name="Visel A."/>
            <person name="Grigoriev I.V."/>
        </authorList>
    </citation>
    <scope>NUCLEOTIDE SEQUENCE [LARGE SCALE GENOMIC DNA]</scope>
    <source>
        <strain evidence="4 5">12-1054</strain>
    </source>
</reference>
<dbReference type="GeneID" id="63783037"/>
<evidence type="ECO:0000259" key="3">
    <source>
        <dbReference type="Pfam" id="PF00561"/>
    </source>
</evidence>
<dbReference type="GO" id="GO:0052689">
    <property type="term" value="F:carboxylic ester hydrolase activity"/>
    <property type="evidence" value="ECO:0007669"/>
    <property type="project" value="TreeGrafter"/>
</dbReference>
<dbReference type="FunFam" id="3.40.50.1820:FF:000039">
    <property type="entry name" value="Esterase ybfF"/>
    <property type="match status" value="1"/>
</dbReference>
<gene>
    <name evidence="4" type="ORF">BCR37DRAFT_217663</name>
</gene>
<dbReference type="InterPro" id="IPR029058">
    <property type="entry name" value="AB_hydrolase_fold"/>
</dbReference>
<keyword evidence="2 4" id="KW-0378">Hydrolase</keyword>
<accession>A0A1Y2FRU4</accession>
<keyword evidence="5" id="KW-1185">Reference proteome</keyword>
<dbReference type="GO" id="GO:0005739">
    <property type="term" value="C:mitochondrion"/>
    <property type="evidence" value="ECO:0007669"/>
    <property type="project" value="TreeGrafter"/>
</dbReference>
<organism evidence="4 5">
    <name type="scientific">Protomyces lactucae-debilis</name>
    <dbReference type="NCBI Taxonomy" id="2754530"/>
    <lineage>
        <taxon>Eukaryota</taxon>
        <taxon>Fungi</taxon>
        <taxon>Dikarya</taxon>
        <taxon>Ascomycota</taxon>
        <taxon>Taphrinomycotina</taxon>
        <taxon>Taphrinomycetes</taxon>
        <taxon>Taphrinales</taxon>
        <taxon>Protomycetaceae</taxon>
        <taxon>Protomyces</taxon>
    </lineage>
</organism>
<evidence type="ECO:0000313" key="5">
    <source>
        <dbReference type="Proteomes" id="UP000193685"/>
    </source>
</evidence>
<dbReference type="SUPFAM" id="SSF53474">
    <property type="entry name" value="alpha/beta-Hydrolases"/>
    <property type="match status" value="1"/>
</dbReference>
<dbReference type="Proteomes" id="UP000193685">
    <property type="component" value="Unassembled WGS sequence"/>
</dbReference>
<dbReference type="Pfam" id="PF00561">
    <property type="entry name" value="Abhydrolase_1"/>
    <property type="match status" value="1"/>
</dbReference>
<dbReference type="Gene3D" id="3.40.50.1820">
    <property type="entry name" value="alpha/beta hydrolase"/>
    <property type="match status" value="1"/>
</dbReference>
<dbReference type="PANTHER" id="PTHR46118">
    <property type="entry name" value="PROTEIN ABHD11"/>
    <property type="match status" value="1"/>
</dbReference>
<comment type="similarity">
    <text evidence="1">Belongs to the AB hydrolase superfamily.</text>
</comment>
<feature type="domain" description="AB hydrolase-1" evidence="3">
    <location>
        <begin position="51"/>
        <end position="288"/>
    </location>
</feature>
<evidence type="ECO:0000256" key="2">
    <source>
        <dbReference type="ARBA" id="ARBA00022801"/>
    </source>
</evidence>
<dbReference type="AlphaFoldDB" id="A0A1Y2FRU4"/>
<dbReference type="PANTHER" id="PTHR46118:SF4">
    <property type="entry name" value="PROTEIN ABHD11"/>
    <property type="match status" value="1"/>
</dbReference>
<name>A0A1Y2FRU4_PROLT</name>
<dbReference type="EMBL" id="MCFI01000003">
    <property type="protein sequence ID" value="ORY86307.1"/>
    <property type="molecule type" value="Genomic_DNA"/>
</dbReference>
<dbReference type="OMA" id="FLGMSDN"/>
<evidence type="ECO:0000256" key="1">
    <source>
        <dbReference type="ARBA" id="ARBA00008645"/>
    </source>
</evidence>
<dbReference type="RefSeq" id="XP_040727489.1">
    <property type="nucleotide sequence ID" value="XM_040866438.1"/>
</dbReference>